<name>A0A1N7NR67_9PROT</name>
<dbReference type="STRING" id="80876.SAMN05421779_105309"/>
<accession>A0A1N7NR67</accession>
<evidence type="ECO:0000313" key="1">
    <source>
        <dbReference type="EMBL" id="SIT00738.1"/>
    </source>
</evidence>
<proteinExistence type="predicted"/>
<keyword evidence="2" id="KW-1185">Reference proteome</keyword>
<dbReference type="AlphaFoldDB" id="A0A1N7NR67"/>
<reference evidence="1 2" key="1">
    <citation type="submission" date="2017-01" db="EMBL/GenBank/DDBJ databases">
        <authorList>
            <person name="Mah S.A."/>
            <person name="Swanson W.J."/>
            <person name="Moy G.W."/>
            <person name="Vacquier V.D."/>
        </authorList>
    </citation>
    <scope>NUCLEOTIDE SEQUENCE [LARGE SCALE GENOMIC DNA]</scope>
    <source>
        <strain evidence="1 2">DSM 11589</strain>
    </source>
</reference>
<organism evidence="1 2">
    <name type="scientific">Insolitispirillum peregrinum</name>
    <dbReference type="NCBI Taxonomy" id="80876"/>
    <lineage>
        <taxon>Bacteria</taxon>
        <taxon>Pseudomonadati</taxon>
        <taxon>Pseudomonadota</taxon>
        <taxon>Alphaproteobacteria</taxon>
        <taxon>Rhodospirillales</taxon>
        <taxon>Novispirillaceae</taxon>
        <taxon>Insolitispirillum</taxon>
    </lineage>
</organism>
<protein>
    <submittedName>
        <fullName evidence="1">Uncharacterized protein</fullName>
    </submittedName>
</protein>
<dbReference type="Proteomes" id="UP000185678">
    <property type="component" value="Unassembled WGS sequence"/>
</dbReference>
<evidence type="ECO:0000313" key="2">
    <source>
        <dbReference type="Proteomes" id="UP000185678"/>
    </source>
</evidence>
<dbReference type="EMBL" id="FTOA01000005">
    <property type="protein sequence ID" value="SIT00738.1"/>
    <property type="molecule type" value="Genomic_DNA"/>
</dbReference>
<gene>
    <name evidence="1" type="ORF">SAMN05421779_105309</name>
</gene>
<sequence>MMTGDDRSVKAGGNIVGSQIITGDNNIAQMKDISVTLTSGEGVDIVAELAGLRQALMELKAGDQHGKIDRALQDAEEEAGKPQPNKDEIGSAVARAVKYAKNASDFAEHGSKIAERLAPVVSWLGENGTKILTLAGIAF</sequence>